<keyword evidence="2" id="KW-0012">Acyltransferase</keyword>
<gene>
    <name evidence="2" type="ORF">MKP09_21455</name>
</gene>
<evidence type="ECO:0000259" key="1">
    <source>
        <dbReference type="Pfam" id="PF00583"/>
    </source>
</evidence>
<proteinExistence type="predicted"/>
<dbReference type="Proteomes" id="UP001202248">
    <property type="component" value="Unassembled WGS sequence"/>
</dbReference>
<accession>A0ABS9SPK6</accession>
<evidence type="ECO:0000313" key="3">
    <source>
        <dbReference type="Proteomes" id="UP001202248"/>
    </source>
</evidence>
<keyword evidence="2" id="KW-0808">Transferase</keyword>
<dbReference type="InterPro" id="IPR016181">
    <property type="entry name" value="Acyl_CoA_acyltransferase"/>
</dbReference>
<comment type="caution">
    <text evidence="2">The sequence shown here is derived from an EMBL/GenBank/DDBJ whole genome shotgun (WGS) entry which is preliminary data.</text>
</comment>
<dbReference type="EC" id="2.3.1.-" evidence="2"/>
<sequence length="132" mass="15101">MTKVEQIKLRPAVEADAAAIWEILQEAIERRRLDGSKQWQDGYPNPETIREDIKSNCGYVLANENKVIAYAALIFNDEPAYDNIDGAWLTNEDFLVVHRVAVSNKVLGQGIATLFLGRWNILQKRIRYSVLR</sequence>
<keyword evidence="3" id="KW-1185">Reference proteome</keyword>
<reference evidence="2 3" key="1">
    <citation type="submission" date="2022-02" db="EMBL/GenBank/DDBJ databases">
        <authorList>
            <person name="Min J."/>
        </authorList>
    </citation>
    <scope>NUCLEOTIDE SEQUENCE [LARGE SCALE GENOMIC DNA]</scope>
    <source>
        <strain evidence="2 3">GR10-1</strain>
    </source>
</reference>
<dbReference type="EMBL" id="JAKWBL010000004">
    <property type="protein sequence ID" value="MCH5600300.1"/>
    <property type="molecule type" value="Genomic_DNA"/>
</dbReference>
<dbReference type="InterPro" id="IPR000182">
    <property type="entry name" value="GNAT_dom"/>
</dbReference>
<dbReference type="RefSeq" id="WP_240832302.1">
    <property type="nucleotide sequence ID" value="NZ_JAKWBL010000004.1"/>
</dbReference>
<name>A0ABS9SPK6_9BACT</name>
<organism evidence="2 3">
    <name type="scientific">Niabella ginsengisoli</name>
    <dbReference type="NCBI Taxonomy" id="522298"/>
    <lineage>
        <taxon>Bacteria</taxon>
        <taxon>Pseudomonadati</taxon>
        <taxon>Bacteroidota</taxon>
        <taxon>Chitinophagia</taxon>
        <taxon>Chitinophagales</taxon>
        <taxon>Chitinophagaceae</taxon>
        <taxon>Niabella</taxon>
    </lineage>
</organism>
<dbReference type="SUPFAM" id="SSF55729">
    <property type="entry name" value="Acyl-CoA N-acyltransferases (Nat)"/>
    <property type="match status" value="1"/>
</dbReference>
<dbReference type="Gene3D" id="3.40.630.30">
    <property type="match status" value="1"/>
</dbReference>
<protein>
    <submittedName>
        <fullName evidence="2">GNAT family N-acetyltransferase</fullName>
        <ecNumber evidence="2">2.3.1.-</ecNumber>
    </submittedName>
</protein>
<feature type="domain" description="N-acetyltransferase" evidence="1">
    <location>
        <begin position="36"/>
        <end position="114"/>
    </location>
</feature>
<evidence type="ECO:0000313" key="2">
    <source>
        <dbReference type="EMBL" id="MCH5600300.1"/>
    </source>
</evidence>
<dbReference type="GO" id="GO:0016746">
    <property type="term" value="F:acyltransferase activity"/>
    <property type="evidence" value="ECO:0007669"/>
    <property type="project" value="UniProtKB-KW"/>
</dbReference>
<dbReference type="Pfam" id="PF00583">
    <property type="entry name" value="Acetyltransf_1"/>
    <property type="match status" value="1"/>
</dbReference>